<reference evidence="2 3" key="1">
    <citation type="submission" date="2022-03" db="EMBL/GenBank/DDBJ databases">
        <title>Novel taxa within the pig intestine.</title>
        <authorList>
            <person name="Wylensek D."/>
            <person name="Bishof K."/>
            <person name="Afrizal A."/>
            <person name="Clavel T."/>
        </authorList>
    </citation>
    <scope>NUCLEOTIDE SEQUENCE [LARGE SCALE GENOMIC DNA]</scope>
    <source>
        <strain evidence="2 3">Cla-KB-P134</strain>
    </source>
</reference>
<sequence>MKAAILTHYNKKGTDLEIRDITIPVPDEKEVLVKVMAAAVNPLDNMIIRKEVKLIVPYSLPLIMGNELAGVVVKVGKNASHFKEGDRVYGRLPLHKIGAFAEYAAVPESALATIPDYFTFEQATTVPLTALTAMQAFELMHVQAGESVFISGGTGSLGAMAIPIAHALGLHVYTSGNKENEERVRKLGVEKFIDYKKENYVDVLDSVDYVLDTLGDRELPNEFKILKRGGHLVSLRGLPNGRFAQRNHMSWLKRVLFQVAGRKYDKMAAAKDQTYDFLFVHENGKQLEMINHLFDKDHPLDTSIDEIFSLDQINQALDKVKRGRSKGKTIIRMATE</sequence>
<protein>
    <submittedName>
        <fullName evidence="2">NADP-dependent oxidoreductase</fullName>
    </submittedName>
</protein>
<dbReference type="RefSeq" id="WP_320325393.1">
    <property type="nucleotide sequence ID" value="NZ_JALBUS010000005.1"/>
</dbReference>
<dbReference type="InterPro" id="IPR020843">
    <property type="entry name" value="ER"/>
</dbReference>
<dbReference type="InterPro" id="IPR050700">
    <property type="entry name" value="YIM1/Zinc_Alcohol_DH_Fams"/>
</dbReference>
<proteinExistence type="predicted"/>
<evidence type="ECO:0000313" key="2">
    <source>
        <dbReference type="EMBL" id="MDX8417094.1"/>
    </source>
</evidence>
<dbReference type="Proteomes" id="UP001285244">
    <property type="component" value="Unassembled WGS sequence"/>
</dbReference>
<evidence type="ECO:0000259" key="1">
    <source>
        <dbReference type="SMART" id="SM00829"/>
    </source>
</evidence>
<dbReference type="InterPro" id="IPR011032">
    <property type="entry name" value="GroES-like_sf"/>
</dbReference>
<dbReference type="PANTHER" id="PTHR11695:SF648">
    <property type="entry name" value="ZINC-BINDING OXIDOREDUCTASE"/>
    <property type="match status" value="1"/>
</dbReference>
<dbReference type="EMBL" id="JALBUS010000005">
    <property type="protein sequence ID" value="MDX8417094.1"/>
    <property type="molecule type" value="Genomic_DNA"/>
</dbReference>
<dbReference type="Pfam" id="PF08240">
    <property type="entry name" value="ADH_N"/>
    <property type="match status" value="1"/>
</dbReference>
<dbReference type="SUPFAM" id="SSF51735">
    <property type="entry name" value="NAD(P)-binding Rossmann-fold domains"/>
    <property type="match status" value="1"/>
</dbReference>
<name>A0ABU4WKK9_9FIRM</name>
<dbReference type="Gene3D" id="3.40.50.720">
    <property type="entry name" value="NAD(P)-binding Rossmann-like Domain"/>
    <property type="match status" value="1"/>
</dbReference>
<accession>A0ABU4WKK9</accession>
<gene>
    <name evidence="2" type="ORF">MOZ64_04440</name>
</gene>
<organism evidence="2 3">
    <name type="scientific">Absicoccus intestinalis</name>
    <dbReference type="NCBI Taxonomy" id="2926319"/>
    <lineage>
        <taxon>Bacteria</taxon>
        <taxon>Bacillati</taxon>
        <taxon>Bacillota</taxon>
        <taxon>Erysipelotrichia</taxon>
        <taxon>Erysipelotrichales</taxon>
        <taxon>Erysipelotrichaceae</taxon>
        <taxon>Absicoccus</taxon>
    </lineage>
</organism>
<dbReference type="InterPro" id="IPR013154">
    <property type="entry name" value="ADH-like_N"/>
</dbReference>
<evidence type="ECO:0000313" key="3">
    <source>
        <dbReference type="Proteomes" id="UP001285244"/>
    </source>
</evidence>
<dbReference type="Pfam" id="PF13602">
    <property type="entry name" value="ADH_zinc_N_2"/>
    <property type="match status" value="1"/>
</dbReference>
<comment type="caution">
    <text evidence="2">The sequence shown here is derived from an EMBL/GenBank/DDBJ whole genome shotgun (WGS) entry which is preliminary data.</text>
</comment>
<dbReference type="SMART" id="SM00829">
    <property type="entry name" value="PKS_ER"/>
    <property type="match status" value="1"/>
</dbReference>
<dbReference type="PANTHER" id="PTHR11695">
    <property type="entry name" value="ALCOHOL DEHYDROGENASE RELATED"/>
    <property type="match status" value="1"/>
</dbReference>
<feature type="domain" description="Enoyl reductase (ER)" evidence="1">
    <location>
        <begin position="13"/>
        <end position="331"/>
    </location>
</feature>
<dbReference type="CDD" id="cd05289">
    <property type="entry name" value="MDR_like_2"/>
    <property type="match status" value="1"/>
</dbReference>
<dbReference type="InterPro" id="IPR036291">
    <property type="entry name" value="NAD(P)-bd_dom_sf"/>
</dbReference>
<keyword evidence="3" id="KW-1185">Reference proteome</keyword>
<dbReference type="Gene3D" id="3.90.180.10">
    <property type="entry name" value="Medium-chain alcohol dehydrogenases, catalytic domain"/>
    <property type="match status" value="1"/>
</dbReference>
<dbReference type="SUPFAM" id="SSF50129">
    <property type="entry name" value="GroES-like"/>
    <property type="match status" value="1"/>
</dbReference>